<dbReference type="InterPro" id="IPR029058">
    <property type="entry name" value="AB_hydrolase_fold"/>
</dbReference>
<accession>A0A2T9Y4N3</accession>
<organism evidence="3 4">
    <name type="scientific">Smittium megazygosporum</name>
    <dbReference type="NCBI Taxonomy" id="133381"/>
    <lineage>
        <taxon>Eukaryota</taxon>
        <taxon>Fungi</taxon>
        <taxon>Fungi incertae sedis</taxon>
        <taxon>Zoopagomycota</taxon>
        <taxon>Kickxellomycotina</taxon>
        <taxon>Harpellomycetes</taxon>
        <taxon>Harpellales</taxon>
        <taxon>Legeriomycetaceae</taxon>
        <taxon>Smittium</taxon>
    </lineage>
</organism>
<dbReference type="InterPro" id="IPR050300">
    <property type="entry name" value="GDXG_lipolytic_enzyme"/>
</dbReference>
<keyword evidence="1" id="KW-0378">Hydrolase</keyword>
<feature type="domain" description="Alpha/beta hydrolase fold-3" evidence="2">
    <location>
        <begin position="179"/>
        <end position="382"/>
    </location>
</feature>
<dbReference type="PANTHER" id="PTHR48081:SF8">
    <property type="entry name" value="ALPHA_BETA HYDROLASE FOLD-3 DOMAIN-CONTAINING PROTEIN-RELATED"/>
    <property type="match status" value="1"/>
</dbReference>
<dbReference type="Gene3D" id="3.40.50.1820">
    <property type="entry name" value="alpha/beta hydrolase"/>
    <property type="match status" value="1"/>
</dbReference>
<name>A0A2T9Y4N3_9FUNG</name>
<dbReference type="GO" id="GO:0016787">
    <property type="term" value="F:hydrolase activity"/>
    <property type="evidence" value="ECO:0007669"/>
    <property type="project" value="UniProtKB-KW"/>
</dbReference>
<evidence type="ECO:0000313" key="3">
    <source>
        <dbReference type="EMBL" id="PVU87305.1"/>
    </source>
</evidence>
<dbReference type="SUPFAM" id="SSF53474">
    <property type="entry name" value="alpha/beta-Hydrolases"/>
    <property type="match status" value="1"/>
</dbReference>
<dbReference type="Proteomes" id="UP000245609">
    <property type="component" value="Unassembled WGS sequence"/>
</dbReference>
<dbReference type="Pfam" id="PF07859">
    <property type="entry name" value="Abhydrolase_3"/>
    <property type="match status" value="1"/>
</dbReference>
<dbReference type="PANTHER" id="PTHR48081">
    <property type="entry name" value="AB HYDROLASE SUPERFAMILY PROTEIN C4A8.06C"/>
    <property type="match status" value="1"/>
</dbReference>
<dbReference type="OrthoDB" id="408631at2759"/>
<dbReference type="EMBL" id="MBFS01003321">
    <property type="protein sequence ID" value="PVU87305.1"/>
    <property type="molecule type" value="Genomic_DNA"/>
</dbReference>
<evidence type="ECO:0000313" key="4">
    <source>
        <dbReference type="Proteomes" id="UP000245609"/>
    </source>
</evidence>
<evidence type="ECO:0000259" key="2">
    <source>
        <dbReference type="Pfam" id="PF07859"/>
    </source>
</evidence>
<keyword evidence="4" id="KW-1185">Reference proteome</keyword>
<reference evidence="3 4" key="1">
    <citation type="journal article" date="2018" name="MBio">
        <title>Comparative Genomics Reveals the Core Gene Toolbox for the Fungus-Insect Symbiosis.</title>
        <authorList>
            <person name="Wang Y."/>
            <person name="Stata M."/>
            <person name="Wang W."/>
            <person name="Stajich J.E."/>
            <person name="White M.M."/>
            <person name="Moncalvo J.M."/>
        </authorList>
    </citation>
    <scope>NUCLEOTIDE SEQUENCE [LARGE SCALE GENOMIC DNA]</scope>
    <source>
        <strain evidence="3 4">SC-DP-2</strain>
    </source>
</reference>
<gene>
    <name evidence="3" type="ORF">BB560_006511</name>
</gene>
<proteinExistence type="predicted"/>
<protein>
    <recommendedName>
        <fullName evidence="2">Alpha/beta hydrolase fold-3 domain-containing protein</fullName>
    </recommendedName>
</protein>
<comment type="caution">
    <text evidence="3">The sequence shown here is derived from an EMBL/GenBank/DDBJ whole genome shotgun (WGS) entry which is preliminary data.</text>
</comment>
<evidence type="ECO:0000256" key="1">
    <source>
        <dbReference type="ARBA" id="ARBA00022801"/>
    </source>
</evidence>
<dbReference type="AlphaFoldDB" id="A0A2T9Y4N3"/>
<dbReference type="InterPro" id="IPR013094">
    <property type="entry name" value="AB_hydrolase_3"/>
</dbReference>
<dbReference type="STRING" id="133381.A0A2T9Y4N3"/>
<sequence>MTDLIRGVFKSKSKTPEQDAILRKNISEAAAESALSYFRDGPRYPSWSLGMQVTLDLVCATFGAMRHTNTLNTNEEFSVAKIGNAMRIIRDIEVDLTDCPGENKTEYWKVDHPSLYESPHPFFDELMSQDKERVEQNNPRQLYSEVVVHNEVIEAAKNKGHSMDQIMSLAPLDENEYIVVHFHGGAYCYESTAVYRRSMLDFSQETGCRVFLPDYRFAPENPFPASLVDCYQFYLHLINMGYKSSNILIMGDSAGGNAVLNILMLLKRANKNQPKGAVAFSPWCDLTENSGIKENEKYDWVQKTNMHNILATIRLYADPGKPYDADLKKKLQHPLISPLYGDFTDCAPIYIQGGGSEVLINGIDALAKHIGATEVQISGGEHPGFQTDERNIYEKYPGMPHVFFHFDDAPEHLAAIKGVGNFFRKLNQK</sequence>